<accession>A0A171DFH3</accession>
<comment type="caution">
    <text evidence="3">The sequence shown here is derived from an EMBL/GenBank/DDBJ whole genome shotgun (WGS) entry which is preliminary data.</text>
</comment>
<keyword evidence="2" id="KW-0812">Transmembrane</keyword>
<evidence type="ECO:0000256" key="1">
    <source>
        <dbReference type="SAM" id="MobiDB-lite"/>
    </source>
</evidence>
<evidence type="ECO:0000313" key="3">
    <source>
        <dbReference type="EMBL" id="GAT68240.1"/>
    </source>
</evidence>
<reference evidence="4" key="2">
    <citation type="submission" date="2016-04" db="EMBL/GenBank/DDBJ databases">
        <title>Planomonospora sphaerica JCM9374 whole genome shotgun sequence.</title>
        <authorList>
            <person name="Suzuki T."/>
            <person name="Dohra H."/>
            <person name="Kodani S."/>
        </authorList>
    </citation>
    <scope>NUCLEOTIDE SEQUENCE [LARGE SCALE GENOMIC DNA]</scope>
    <source>
        <strain evidence="4">JCM 9374</strain>
    </source>
</reference>
<dbReference type="EMBL" id="BDCX01000009">
    <property type="protein sequence ID" value="GAT68240.1"/>
    <property type="molecule type" value="Genomic_DNA"/>
</dbReference>
<keyword evidence="2" id="KW-0472">Membrane</keyword>
<protein>
    <submittedName>
        <fullName evidence="3">Uncharacterized protein</fullName>
    </submittedName>
</protein>
<feature type="transmembrane region" description="Helical" evidence="2">
    <location>
        <begin position="145"/>
        <end position="168"/>
    </location>
</feature>
<proteinExistence type="predicted"/>
<reference evidence="3 4" key="1">
    <citation type="journal article" date="2016" name="Genome Announc.">
        <title>Draft Genome Sequence of Planomonospora sphaerica JCM9374, a Rare Actinomycete.</title>
        <authorList>
            <person name="Dohra H."/>
            <person name="Suzuki T."/>
            <person name="Inoue Y."/>
            <person name="Kodani S."/>
        </authorList>
    </citation>
    <scope>NUCLEOTIDE SEQUENCE [LARGE SCALE GENOMIC DNA]</scope>
    <source>
        <strain evidence="3 4">JCM 9374</strain>
    </source>
</reference>
<sequence>MGSEFLYWFKAAALRAAAGGPALAPQPGVRPWRPVPAGGSSGRPTEPNASITRGPPVIWHFIADLAHTMDLESFLHRIFTRSASDCGWFGGNGALWCCHRRYSECLLFRAAVFLASSAINSIDSMVNFRLKNGIFGMYSHGRGGIFVLAALLTFVGILSLGGCAISLLCDSEAKKYFAATSKAIEMSLEKKWIKGYNELSGCDSYDDPSVSIWLVDDLRSLGDVSRKMQQDGWEVISGGLELEKTEDGIVLIARIVDSPLEGKVIELLPGE</sequence>
<keyword evidence="4" id="KW-1185">Reference proteome</keyword>
<dbReference type="STRING" id="161355.PS9374_03901"/>
<gene>
    <name evidence="3" type="ORF">PS9374_03901</name>
</gene>
<dbReference type="Proteomes" id="UP000077701">
    <property type="component" value="Unassembled WGS sequence"/>
</dbReference>
<evidence type="ECO:0000256" key="2">
    <source>
        <dbReference type="SAM" id="Phobius"/>
    </source>
</evidence>
<feature type="region of interest" description="Disordered" evidence="1">
    <location>
        <begin position="21"/>
        <end position="51"/>
    </location>
</feature>
<evidence type="ECO:0000313" key="4">
    <source>
        <dbReference type="Proteomes" id="UP000077701"/>
    </source>
</evidence>
<dbReference type="AlphaFoldDB" id="A0A171DFH3"/>
<organism evidence="3 4">
    <name type="scientific">Planomonospora sphaerica</name>
    <dbReference type="NCBI Taxonomy" id="161355"/>
    <lineage>
        <taxon>Bacteria</taxon>
        <taxon>Bacillati</taxon>
        <taxon>Actinomycetota</taxon>
        <taxon>Actinomycetes</taxon>
        <taxon>Streptosporangiales</taxon>
        <taxon>Streptosporangiaceae</taxon>
        <taxon>Planomonospora</taxon>
    </lineage>
</organism>
<keyword evidence="2" id="KW-1133">Transmembrane helix</keyword>
<name>A0A171DFH3_9ACTN</name>